<name>M4C1R0_HYAAE</name>
<keyword evidence="1" id="KW-0812">Transmembrane</keyword>
<keyword evidence="1" id="KW-1133">Transmembrane helix</keyword>
<accession>M4C1R0</accession>
<evidence type="ECO:0000313" key="2">
    <source>
        <dbReference type="EnsemblProtists" id="HpaP813011"/>
    </source>
</evidence>
<reference evidence="3" key="1">
    <citation type="journal article" date="2010" name="Science">
        <title>Signatures of adaptation to obligate biotrophy in the Hyaloperonospora arabidopsidis genome.</title>
        <authorList>
            <person name="Baxter L."/>
            <person name="Tripathy S."/>
            <person name="Ishaque N."/>
            <person name="Boot N."/>
            <person name="Cabral A."/>
            <person name="Kemen E."/>
            <person name="Thines M."/>
            <person name="Ah-Fong A."/>
            <person name="Anderson R."/>
            <person name="Badejoko W."/>
            <person name="Bittner-Eddy P."/>
            <person name="Boore J.L."/>
            <person name="Chibucos M.C."/>
            <person name="Coates M."/>
            <person name="Dehal P."/>
            <person name="Delehaunty K."/>
            <person name="Dong S."/>
            <person name="Downton P."/>
            <person name="Dumas B."/>
            <person name="Fabro G."/>
            <person name="Fronick C."/>
            <person name="Fuerstenberg S.I."/>
            <person name="Fulton L."/>
            <person name="Gaulin E."/>
            <person name="Govers F."/>
            <person name="Hughes L."/>
            <person name="Humphray S."/>
            <person name="Jiang R.H."/>
            <person name="Judelson H."/>
            <person name="Kamoun S."/>
            <person name="Kyung K."/>
            <person name="Meijer H."/>
            <person name="Minx P."/>
            <person name="Morris P."/>
            <person name="Nelson J."/>
            <person name="Phuntumart V."/>
            <person name="Qutob D."/>
            <person name="Rehmany A."/>
            <person name="Rougon-Cardoso A."/>
            <person name="Ryden P."/>
            <person name="Torto-Alalibo T."/>
            <person name="Studholme D."/>
            <person name="Wang Y."/>
            <person name="Win J."/>
            <person name="Wood J."/>
            <person name="Clifton S.W."/>
            <person name="Rogers J."/>
            <person name="Van den Ackerveken G."/>
            <person name="Jones J.D."/>
            <person name="McDowell J.M."/>
            <person name="Beynon J."/>
            <person name="Tyler B.M."/>
        </authorList>
    </citation>
    <scope>NUCLEOTIDE SEQUENCE [LARGE SCALE GENOMIC DNA]</scope>
    <source>
        <strain evidence="3">Emoy2</strain>
    </source>
</reference>
<feature type="transmembrane region" description="Helical" evidence="1">
    <location>
        <begin position="411"/>
        <end position="431"/>
    </location>
</feature>
<evidence type="ECO:0000313" key="3">
    <source>
        <dbReference type="Proteomes" id="UP000011713"/>
    </source>
</evidence>
<organism evidence="2 3">
    <name type="scientific">Hyaloperonospora arabidopsidis (strain Emoy2)</name>
    <name type="common">Downy mildew agent</name>
    <name type="synonym">Peronospora arabidopsidis</name>
    <dbReference type="NCBI Taxonomy" id="559515"/>
    <lineage>
        <taxon>Eukaryota</taxon>
        <taxon>Sar</taxon>
        <taxon>Stramenopiles</taxon>
        <taxon>Oomycota</taxon>
        <taxon>Peronosporomycetes</taxon>
        <taxon>Peronosporales</taxon>
        <taxon>Peronosporaceae</taxon>
        <taxon>Hyaloperonospora</taxon>
    </lineage>
</organism>
<keyword evidence="1" id="KW-0472">Membrane</keyword>
<dbReference type="HOGENOM" id="CLU_632324_0_0_1"/>
<dbReference type="EnsemblProtists" id="HpaT813011">
    <property type="protein sequence ID" value="HpaP813011"/>
    <property type="gene ID" value="HpaG813011"/>
</dbReference>
<keyword evidence="3" id="KW-1185">Reference proteome</keyword>
<evidence type="ECO:0000256" key="1">
    <source>
        <dbReference type="SAM" id="Phobius"/>
    </source>
</evidence>
<proteinExistence type="predicted"/>
<sequence>MVFRIEHSTVDAAEEETKTSCLPIDGVIGVCTRLGTTYRIKKPTVDLYALEDGLATGSAARHVMTRLNRVPRMLPGNVYERQLSLKPGGDYEIESFCYSPGKLHGNSKMVFESILLNASGADGYSLSVQRQVSALCFMVRRHGYETAMNGKIGGKAIIDIGTGRSQSFSFLSDKSVSMLLCDPELSCLRKLSRRMDRDMTSMDAVSQLAVLKTLYSGKVKTAVFRGRVEDLFNHASLVDYVVAAAIPIVFSFSLSHVHEFCFDTTSEGANVNGCAYFYDEEDSNGKVFDAFGVKMDVVDSFERQGRFQFGEDRSFTEHAITLKMMRGLEVESAMDIIKRCSEIAPDVELILRHVCVFMTKALNLYVQDTMSSVDPRFYWLFSASMNFCTLCLPRDLNSPAIVPNFISSSSLLVLVPLAFFTSFGTGVLFCFPLA</sequence>
<dbReference type="InParanoid" id="M4C1R0"/>
<protein>
    <submittedName>
        <fullName evidence="2">Uncharacterized protein</fullName>
    </submittedName>
</protein>
<dbReference type="eggNOG" id="ENOG502SFYP">
    <property type="taxonomic scope" value="Eukaryota"/>
</dbReference>
<dbReference type="VEuPathDB" id="FungiDB:HpaG813011"/>
<dbReference type="AlphaFoldDB" id="M4C1R0"/>
<dbReference type="EMBL" id="JH598103">
    <property type="status" value="NOT_ANNOTATED_CDS"/>
    <property type="molecule type" value="Genomic_DNA"/>
</dbReference>
<reference evidence="2" key="2">
    <citation type="submission" date="2015-06" db="UniProtKB">
        <authorList>
            <consortium name="EnsemblProtists"/>
        </authorList>
    </citation>
    <scope>IDENTIFICATION</scope>
    <source>
        <strain evidence="2">Emoy2</strain>
    </source>
</reference>
<dbReference type="Proteomes" id="UP000011713">
    <property type="component" value="Unassembled WGS sequence"/>
</dbReference>